<dbReference type="GO" id="GO:0005634">
    <property type="term" value="C:nucleus"/>
    <property type="evidence" value="ECO:0007669"/>
    <property type="project" value="TreeGrafter"/>
</dbReference>
<evidence type="ECO:0000256" key="2">
    <source>
        <dbReference type="ARBA" id="ARBA00009540"/>
    </source>
</evidence>
<dbReference type="EMBL" id="LVVM01004612">
    <property type="protein sequence ID" value="OJA12515.1"/>
    <property type="molecule type" value="Genomic_DNA"/>
</dbReference>
<comment type="subcellular location">
    <subcellularLocation>
        <location evidence="1">Mitochondrion</location>
    </subcellularLocation>
</comment>
<feature type="region of interest" description="Disordered" evidence="5">
    <location>
        <begin position="48"/>
        <end position="80"/>
    </location>
</feature>
<feature type="region of interest" description="Disordered" evidence="5">
    <location>
        <begin position="1"/>
        <end position="25"/>
    </location>
</feature>
<proteinExistence type="inferred from homology"/>
<keyword evidence="3" id="KW-0496">Mitochondrion</keyword>
<name>A0A1J8PXR1_9AGAM</name>
<feature type="domain" description="TLDc" evidence="6">
    <location>
        <begin position="386"/>
        <end position="582"/>
    </location>
</feature>
<dbReference type="PROSITE" id="PS51886">
    <property type="entry name" value="TLDC"/>
    <property type="match status" value="1"/>
</dbReference>
<keyword evidence="8" id="KW-1185">Reference proteome</keyword>
<evidence type="ECO:0000256" key="5">
    <source>
        <dbReference type="SAM" id="MobiDB-lite"/>
    </source>
</evidence>
<feature type="region of interest" description="Disordered" evidence="5">
    <location>
        <begin position="291"/>
        <end position="319"/>
    </location>
</feature>
<dbReference type="GO" id="GO:0006979">
    <property type="term" value="P:response to oxidative stress"/>
    <property type="evidence" value="ECO:0007669"/>
    <property type="project" value="TreeGrafter"/>
</dbReference>
<dbReference type="Pfam" id="PF07534">
    <property type="entry name" value="TLD"/>
    <property type="match status" value="1"/>
</dbReference>
<dbReference type="STRING" id="180088.A0A1J8PXR1"/>
<feature type="compositionally biased region" description="Low complexity" evidence="5">
    <location>
        <begin position="233"/>
        <end position="262"/>
    </location>
</feature>
<evidence type="ECO:0000313" key="8">
    <source>
        <dbReference type="Proteomes" id="UP000183567"/>
    </source>
</evidence>
<evidence type="ECO:0000256" key="4">
    <source>
        <dbReference type="ARBA" id="ARBA00040604"/>
    </source>
</evidence>
<reference evidence="7 8" key="1">
    <citation type="submission" date="2016-03" db="EMBL/GenBank/DDBJ databases">
        <title>Comparative genomics of the ectomycorrhizal sister species Rhizopogon vinicolor and Rhizopogon vesiculosus (Basidiomycota: Boletales) reveals a divergence of the mating type B locus.</title>
        <authorList>
            <person name="Mujic A.B."/>
            <person name="Kuo A."/>
            <person name="Tritt A."/>
            <person name="Lipzen A."/>
            <person name="Chen C."/>
            <person name="Johnson J."/>
            <person name="Sharma A."/>
            <person name="Barry K."/>
            <person name="Grigoriev I.V."/>
            <person name="Spatafora J.W."/>
        </authorList>
    </citation>
    <scope>NUCLEOTIDE SEQUENCE [LARGE SCALE GENOMIC DNA]</scope>
    <source>
        <strain evidence="7 8">AM-OR11-056</strain>
    </source>
</reference>
<organism evidence="7 8">
    <name type="scientific">Rhizopogon vesiculosus</name>
    <dbReference type="NCBI Taxonomy" id="180088"/>
    <lineage>
        <taxon>Eukaryota</taxon>
        <taxon>Fungi</taxon>
        <taxon>Dikarya</taxon>
        <taxon>Basidiomycota</taxon>
        <taxon>Agaricomycotina</taxon>
        <taxon>Agaricomycetes</taxon>
        <taxon>Agaricomycetidae</taxon>
        <taxon>Boletales</taxon>
        <taxon>Suillineae</taxon>
        <taxon>Rhizopogonaceae</taxon>
        <taxon>Rhizopogon</taxon>
    </lineage>
</organism>
<dbReference type="AlphaFoldDB" id="A0A1J8PXR1"/>
<dbReference type="SMART" id="SM00584">
    <property type="entry name" value="TLDc"/>
    <property type="match status" value="1"/>
</dbReference>
<feature type="region of interest" description="Disordered" evidence="5">
    <location>
        <begin position="154"/>
        <end position="174"/>
    </location>
</feature>
<evidence type="ECO:0000256" key="1">
    <source>
        <dbReference type="ARBA" id="ARBA00004173"/>
    </source>
</evidence>
<accession>A0A1J8PXR1</accession>
<sequence>MTTLPSIQPLIPLPSNDHLRKPIAQPQPIQQRTNLLDEADINRFATLFSPATPPATPTPIFRDHHPATTRPQHHRNRTGSADSEFGAFVSVPAAQDPLSFDFQAPEHPTSVPSGNNSLDYFDQFTSSAKTASEQSRRVVLDELLAHEDDPLYFLQAHDRPPSPRTSEIRSASPQASIVASLPSIPQSNNLIDIDIKPPSPPPLKLPILTPSIPSQSPVTTRAPLPPRLTGAVSPPSTHSPPTSSASLPSSSSSSTPPSHATLSRLSSSWVSSLLPSGRSRQSTVLPTATHTSTIVHSAPGSVFQSTPPSHIHIPRPTPGITRGTPFATQPYIPPSGAPGFAGDRTWDKGFSDTLEDEEMSEVTGVLRKAKKGKGIKLVGRREGTVGVLSEDIANLIRPHLPALTRLPRTWTLLYSLDQHGISLNTLYSRCEPKVPSAPGATKGALVVVRDARDAIFGAWMGNGLWLERAGYYGSGESFLWKYHHPHPSSKDAEDGLEEDTLDVYKWTGRNDYVALCEPGFISFGGGDGHYGLYLDASLLDGSSAPCPTFDNPVLCSRVDGGGRGSKKDVSFECVGLEVWGVGP</sequence>
<evidence type="ECO:0000259" key="6">
    <source>
        <dbReference type="PROSITE" id="PS51886"/>
    </source>
</evidence>
<feature type="compositionally biased region" description="Low complexity" evidence="5">
    <location>
        <begin position="1"/>
        <end position="15"/>
    </location>
</feature>
<comment type="similarity">
    <text evidence="2">Belongs to the OXR1 family.</text>
</comment>
<comment type="caution">
    <text evidence="7">The sequence shown here is derived from an EMBL/GenBank/DDBJ whole genome shotgun (WGS) entry which is preliminary data.</text>
</comment>
<protein>
    <recommendedName>
        <fullName evidence="4">Oxidation resistance protein 1</fullName>
    </recommendedName>
</protein>
<evidence type="ECO:0000313" key="7">
    <source>
        <dbReference type="EMBL" id="OJA12515.1"/>
    </source>
</evidence>
<feature type="compositionally biased region" description="Polar residues" evidence="5">
    <location>
        <begin position="164"/>
        <end position="174"/>
    </location>
</feature>
<dbReference type="InterPro" id="IPR006571">
    <property type="entry name" value="TLDc_dom"/>
</dbReference>
<evidence type="ECO:0000256" key="3">
    <source>
        <dbReference type="ARBA" id="ARBA00023128"/>
    </source>
</evidence>
<feature type="region of interest" description="Disordered" evidence="5">
    <location>
        <begin position="189"/>
        <end position="262"/>
    </location>
</feature>
<dbReference type="OrthoDB" id="26679at2759"/>
<dbReference type="PANTHER" id="PTHR23354">
    <property type="entry name" value="NUCLEOLAR PROTEIN 7/ESTROGEN RECEPTOR COACTIVATOR-RELATED"/>
    <property type="match status" value="1"/>
</dbReference>
<gene>
    <name evidence="7" type="ORF">AZE42_11651</name>
</gene>
<dbReference type="GO" id="GO:0005739">
    <property type="term" value="C:mitochondrion"/>
    <property type="evidence" value="ECO:0007669"/>
    <property type="project" value="UniProtKB-SubCell"/>
</dbReference>
<dbReference type="PANTHER" id="PTHR23354:SF62">
    <property type="entry name" value="MUSTARD, ISOFORM V"/>
    <property type="match status" value="1"/>
</dbReference>
<dbReference type="Proteomes" id="UP000183567">
    <property type="component" value="Unassembled WGS sequence"/>
</dbReference>